<evidence type="ECO:0000313" key="3">
    <source>
        <dbReference type="Proteomes" id="UP000326779"/>
    </source>
</evidence>
<accession>A0A5P8M865</accession>
<gene>
    <name evidence="2" type="ORF">D1010_12870</name>
</gene>
<sequence>MFFFIVSLAFHLMFIVSNRIIYYNPTDTIFHLTRIVGLENVWQSPVNFTTFAHHGTAMNLFYPWLTLYPAYWLYSLSRNLVWAYHVYCWLTTFATMLISYWGFHTLWPKRERAIVFALLYALNPYRISDIIARGALGEVIAMTFLPILLVGICQILRRDPRRWYILTIAMVLTAYTHNLSLLMNAVVILVALLVTWPRMTDRKVRLLALLKAGAASVLLCLPSLLPMAQWSRTNALIIPSARRVYSTPLGQLLTATGLTDAFTNNIGLIFFVIMIMLLVFSRRLTRMDCILLGTAVLLFWTTTTLFPWSWLSWTPLIKIQFAFRLNCYISLLLAYLAAKNYPPLTQPHRPWLPWVAILAVAGLMVGTDLTMTTTAYARAANRQVVLTNKRLAYLTHYYNHHDYGNAHYRDHPSIIDKNIFKLHNRRAWPRNTITPNTYTMRIANDSTTPAVFTIPVYHYAAQRVTVNHHASRGVLNKSGTTDVLIPPGKSVVRLTYHYDRLMLASVAAALLTLAGLPVLIRRQII</sequence>
<dbReference type="AlphaFoldDB" id="A0A5P8M865"/>
<evidence type="ECO:0000256" key="1">
    <source>
        <dbReference type="SAM" id="Phobius"/>
    </source>
</evidence>
<feature type="transmembrane region" description="Helical" evidence="1">
    <location>
        <begin position="82"/>
        <end position="103"/>
    </location>
</feature>
<feature type="transmembrane region" description="Helical" evidence="1">
    <location>
        <begin position="163"/>
        <end position="194"/>
    </location>
</feature>
<keyword evidence="1" id="KW-1133">Transmembrane helix</keyword>
<keyword evidence="1" id="KW-0812">Transmembrane</keyword>
<feature type="transmembrane region" description="Helical" evidence="1">
    <location>
        <begin position="206"/>
        <end position="225"/>
    </location>
</feature>
<protein>
    <recommendedName>
        <fullName evidence="4">Membrane protein 6-pyruvoyl-tetrahydropterin synthase-related domain-containing protein</fullName>
    </recommendedName>
</protein>
<dbReference type="Proteomes" id="UP000326779">
    <property type="component" value="Chromosome"/>
</dbReference>
<dbReference type="KEGG" id="lhb:D1010_12870"/>
<evidence type="ECO:0008006" key="4">
    <source>
        <dbReference type="Google" id="ProtNLM"/>
    </source>
</evidence>
<proteinExistence type="predicted"/>
<keyword evidence="1" id="KW-0472">Membrane</keyword>
<feature type="transmembrane region" description="Helical" evidence="1">
    <location>
        <begin position="317"/>
        <end position="338"/>
    </location>
</feature>
<evidence type="ECO:0000313" key="2">
    <source>
        <dbReference type="EMBL" id="QFR24201.1"/>
    </source>
</evidence>
<feature type="transmembrane region" description="Helical" evidence="1">
    <location>
        <begin position="135"/>
        <end position="157"/>
    </location>
</feature>
<reference evidence="2 3" key="1">
    <citation type="submission" date="2019-10" db="EMBL/GenBank/DDBJ databases">
        <title>The completed genome of Lactobacillus harbinensis M1.</title>
        <authorList>
            <person name="Zheng Y."/>
        </authorList>
    </citation>
    <scope>NUCLEOTIDE SEQUENCE [LARGE SCALE GENOMIC DNA]</scope>
    <source>
        <strain evidence="2 3">M1</strain>
    </source>
</reference>
<feature type="transmembrane region" description="Helical" evidence="1">
    <location>
        <begin position="501"/>
        <end position="520"/>
    </location>
</feature>
<feature type="transmembrane region" description="Helical" evidence="1">
    <location>
        <begin position="289"/>
        <end position="311"/>
    </location>
</feature>
<dbReference type="RefSeq" id="WP_152261186.1">
    <property type="nucleotide sequence ID" value="NZ_CP045143.1"/>
</dbReference>
<organism evidence="2 3">
    <name type="scientific">Schleiferilactobacillus harbinensis</name>
    <dbReference type="NCBI Taxonomy" id="304207"/>
    <lineage>
        <taxon>Bacteria</taxon>
        <taxon>Bacillati</taxon>
        <taxon>Bacillota</taxon>
        <taxon>Bacilli</taxon>
        <taxon>Lactobacillales</taxon>
        <taxon>Lactobacillaceae</taxon>
        <taxon>Schleiferilactobacillus</taxon>
    </lineage>
</organism>
<name>A0A5P8M865_9LACO</name>
<dbReference type="EMBL" id="CP045143">
    <property type="protein sequence ID" value="QFR24201.1"/>
    <property type="molecule type" value="Genomic_DNA"/>
</dbReference>
<feature type="transmembrane region" description="Helical" evidence="1">
    <location>
        <begin position="262"/>
        <end position="280"/>
    </location>
</feature>
<feature type="transmembrane region" description="Helical" evidence="1">
    <location>
        <begin position="350"/>
        <end position="367"/>
    </location>
</feature>